<feature type="region of interest" description="Disordered" evidence="5">
    <location>
        <begin position="850"/>
        <end position="921"/>
    </location>
</feature>
<dbReference type="SMART" id="SM00088">
    <property type="entry name" value="PINT"/>
    <property type="match status" value="1"/>
</dbReference>
<dbReference type="GO" id="GO:0033290">
    <property type="term" value="C:eukaryotic 48S preinitiation complex"/>
    <property type="evidence" value="ECO:0007669"/>
    <property type="project" value="UniProtKB-UniRule"/>
</dbReference>
<keyword evidence="8" id="KW-1185">Reference proteome</keyword>
<dbReference type="EMBL" id="BQKY01000008">
    <property type="protein sequence ID" value="GJN91032.1"/>
    <property type="molecule type" value="Genomic_DNA"/>
</dbReference>
<feature type="compositionally biased region" description="Low complexity" evidence="5">
    <location>
        <begin position="25"/>
        <end position="50"/>
    </location>
</feature>
<dbReference type="GO" id="GO:0003723">
    <property type="term" value="F:RNA binding"/>
    <property type="evidence" value="ECO:0007669"/>
    <property type="project" value="InterPro"/>
</dbReference>
<dbReference type="GO" id="GO:0005852">
    <property type="term" value="C:eukaryotic translation initiation factor 3 complex"/>
    <property type="evidence" value="ECO:0007669"/>
    <property type="project" value="UniProtKB-UniRule"/>
</dbReference>
<dbReference type="InterPro" id="IPR036390">
    <property type="entry name" value="WH_DNA-bd_sf"/>
</dbReference>
<sequence>MSSFFRSAADSDSSSSSSDEEELRSSGSDSDSDAPQQQQKKAPAAAAGKGRFLRKTDSASSDSDSSDSDDSDSDSDSDDEPRRPAAGAAAAATAEAAKKPAGSRFLRGAASDDSDDSDEDRPAVVKSAKDKRMDEVEGSVKAIENAAKINDWVAISNEFDKVVRLVSRMTADPIPVGFYRVLSNLDEMVATAQGNRKKMNATNSKALNSMKQKVKKVQREHESSLGRYRADPEAFERSLSAPAAAAAAPAPKKKGPIAVAADADGDDDGFETVGAPKGKSGAAAAQAQAQASSEGIYKALTAVLEARGRKNTDRNEQIRTLDGLLEVAATTYQKIRVVLALIAAHLDYNPAANAYMPLESWSAAREQLDALLQLLLDDDKYAVREETPDYDDQVERAPSESEPVVVIRGSVMSFVERLDDEFTKSLQNLDPHAGEYIDRLKDERIIYATIVTAQVLFERQGAVGQDHLDRVVMRRLEHIYCKPDAVTRALEASLPSVASQSAVWPSSTESSQASSFSALALVRALCVRLYKTSNSLLRTRAMLSHIYHYALHDDYYTARDMLLMSHLQDTVGNADVQTQILYNRTVVQVGLCAFRLGLIREAQSTLQEIFATQRVKELLAQGVQAQRYSTITPEQERAERARQLPFHMHINLELLEVVYLVSSMLLEVPLLAQSAGDAEQLKKKVVSRTFRRMLDYANRQVFVGPPENKRDHVMQATKALQQGDWRKCVELVHAIKVWGLMPNEKEVKEMIARKIQEEGLRTYLFTYAPHYTTLSLQHLATTFDLPLSTATSLVSKMIWTEQLDAKLDPVQQVVVLQAEVVTPLQRLALSLVDKAAQLADGSERYLDAKLAQGSDQQGGPGGRGDGPGGRGDGQRGEGAQRREGGERRGGAGRGGRGGRGGRQGGAASRFNQGALGRSIQV</sequence>
<feature type="compositionally biased region" description="Low complexity" evidence="5">
    <location>
        <begin position="242"/>
        <end position="262"/>
    </location>
</feature>
<dbReference type="Pfam" id="PF01399">
    <property type="entry name" value="PCI"/>
    <property type="match status" value="1"/>
</dbReference>
<feature type="compositionally biased region" description="Gly residues" evidence="5">
    <location>
        <begin position="856"/>
        <end position="871"/>
    </location>
</feature>
<dbReference type="FunFam" id="1.10.10.10:FF:000300">
    <property type="entry name" value="Eukaryotic translation initiation factor 3 subunit C"/>
    <property type="match status" value="1"/>
</dbReference>
<dbReference type="InterPro" id="IPR000717">
    <property type="entry name" value="PCI_dom"/>
</dbReference>
<dbReference type="InterPro" id="IPR027516">
    <property type="entry name" value="EIF3C"/>
</dbReference>
<dbReference type="PANTHER" id="PTHR13937">
    <property type="entry name" value="EUKARYOTIC TRANSLATION INITATION FACTOR 3, SUBUNIT 8 EIF3S8 -RELATED"/>
    <property type="match status" value="1"/>
</dbReference>
<feature type="compositionally biased region" description="Gly residues" evidence="5">
    <location>
        <begin position="891"/>
        <end position="904"/>
    </location>
</feature>
<evidence type="ECO:0000256" key="2">
    <source>
        <dbReference type="ARBA" id="ARBA00022540"/>
    </source>
</evidence>
<gene>
    <name evidence="4" type="primary">NIP1</name>
    <name evidence="7" type="ORF">Rhopal_004047-T1</name>
</gene>
<keyword evidence="3 4" id="KW-0648">Protein biosynthesis</keyword>
<feature type="domain" description="PCI" evidence="6">
    <location>
        <begin position="646"/>
        <end position="821"/>
    </location>
</feature>
<dbReference type="PROSITE" id="PS50250">
    <property type="entry name" value="PCI"/>
    <property type="match status" value="1"/>
</dbReference>
<protein>
    <recommendedName>
        <fullName evidence="4">Eukaryotic translation initiation factor 3 subunit C</fullName>
        <shortName evidence="4">eIF3c</shortName>
    </recommendedName>
    <alternativeName>
        <fullName evidence="4">Eukaryotic translation initiation factor 3 93 kDa subunit homolog</fullName>
        <shortName evidence="4">eIF3 p93</shortName>
    </alternativeName>
    <alternativeName>
        <fullName evidence="4">Translation initiation factor eIF3, p93 subunit homolog</fullName>
    </alternativeName>
</protein>
<comment type="function">
    <text evidence="4">Component of the eukaryotic translation initiation factor 3 (eIF-3) complex, which is involved in protein synthesis of a specialized repertoire of mRNAs and, together with other initiation factors, stimulates binding of mRNA and methionyl-tRNAi to the 40S ribosome. The eIF-3 complex specifically targets and initiates translation of a subset of mRNAs involved in cell proliferation.</text>
</comment>
<dbReference type="GO" id="GO:0031369">
    <property type="term" value="F:translation initiation factor binding"/>
    <property type="evidence" value="ECO:0007669"/>
    <property type="project" value="InterPro"/>
</dbReference>
<dbReference type="SUPFAM" id="SSF46785">
    <property type="entry name" value="Winged helix' DNA-binding domain"/>
    <property type="match status" value="1"/>
</dbReference>
<dbReference type="Proteomes" id="UP001342314">
    <property type="component" value="Unassembled WGS sequence"/>
</dbReference>
<dbReference type="AlphaFoldDB" id="A0AAV5GNT2"/>
<comment type="subunit">
    <text evidence="4">Component of the eukaryotic translation initiation factor 3 (eIF-3) complex.</text>
</comment>
<evidence type="ECO:0000313" key="8">
    <source>
        <dbReference type="Proteomes" id="UP001342314"/>
    </source>
</evidence>
<dbReference type="InterPro" id="IPR008905">
    <property type="entry name" value="EIF3C_N_dom"/>
</dbReference>
<comment type="subcellular location">
    <subcellularLocation>
        <location evidence="4">Cytoplasm</location>
    </subcellularLocation>
</comment>
<feature type="compositionally biased region" description="Acidic residues" evidence="5">
    <location>
        <begin position="64"/>
        <end position="79"/>
    </location>
</feature>
<dbReference type="GO" id="GO:0016282">
    <property type="term" value="C:eukaryotic 43S preinitiation complex"/>
    <property type="evidence" value="ECO:0007669"/>
    <property type="project" value="UniProtKB-UniRule"/>
</dbReference>
<organism evidence="7 8">
    <name type="scientific">Rhodotorula paludigena</name>
    <dbReference type="NCBI Taxonomy" id="86838"/>
    <lineage>
        <taxon>Eukaryota</taxon>
        <taxon>Fungi</taxon>
        <taxon>Dikarya</taxon>
        <taxon>Basidiomycota</taxon>
        <taxon>Pucciniomycotina</taxon>
        <taxon>Microbotryomycetes</taxon>
        <taxon>Sporidiobolales</taxon>
        <taxon>Sporidiobolaceae</taxon>
        <taxon>Rhodotorula</taxon>
    </lineage>
</organism>
<dbReference type="GO" id="GO:0003743">
    <property type="term" value="F:translation initiation factor activity"/>
    <property type="evidence" value="ECO:0007669"/>
    <property type="project" value="UniProtKB-UniRule"/>
</dbReference>
<evidence type="ECO:0000256" key="3">
    <source>
        <dbReference type="ARBA" id="ARBA00022917"/>
    </source>
</evidence>
<dbReference type="HAMAP" id="MF_03002">
    <property type="entry name" value="eIF3c"/>
    <property type="match status" value="1"/>
</dbReference>
<comment type="caution">
    <text evidence="7">The sequence shown here is derived from an EMBL/GenBank/DDBJ whole genome shotgun (WGS) entry which is preliminary data.</text>
</comment>
<reference evidence="7 8" key="1">
    <citation type="submission" date="2021-12" db="EMBL/GenBank/DDBJ databases">
        <title>High titer production of polyol ester of fatty acids by Rhodotorula paludigena BS15 towards product separation-free biomass refinery.</title>
        <authorList>
            <person name="Mano J."/>
            <person name="Ono H."/>
            <person name="Tanaka T."/>
            <person name="Naito K."/>
            <person name="Sushida H."/>
            <person name="Ike M."/>
            <person name="Tokuyasu K."/>
            <person name="Kitaoka M."/>
        </authorList>
    </citation>
    <scope>NUCLEOTIDE SEQUENCE [LARGE SCALE GENOMIC DNA]</scope>
    <source>
        <strain evidence="7 8">BS15</strain>
    </source>
</reference>
<feature type="compositionally biased region" description="Basic and acidic residues" evidence="5">
    <location>
        <begin position="872"/>
        <end position="889"/>
    </location>
</feature>
<dbReference type="GO" id="GO:0001732">
    <property type="term" value="P:formation of cytoplasmic translation initiation complex"/>
    <property type="evidence" value="ECO:0007669"/>
    <property type="project" value="UniProtKB-UniRule"/>
</dbReference>
<keyword evidence="1 4" id="KW-0963">Cytoplasm</keyword>
<proteinExistence type="inferred from homology"/>
<evidence type="ECO:0000256" key="1">
    <source>
        <dbReference type="ARBA" id="ARBA00022490"/>
    </source>
</evidence>
<dbReference type="PANTHER" id="PTHR13937:SF0">
    <property type="entry name" value="EUKARYOTIC TRANSLATION INITIATION FACTOR 3 SUBUNIT C-RELATED"/>
    <property type="match status" value="1"/>
</dbReference>
<keyword evidence="2 4" id="KW-0396">Initiation factor</keyword>
<evidence type="ECO:0000259" key="6">
    <source>
        <dbReference type="PROSITE" id="PS50250"/>
    </source>
</evidence>
<evidence type="ECO:0000313" key="7">
    <source>
        <dbReference type="EMBL" id="GJN91032.1"/>
    </source>
</evidence>
<feature type="compositionally biased region" description="Basic and acidic residues" evidence="5">
    <location>
        <begin position="120"/>
        <end position="135"/>
    </location>
</feature>
<name>A0AAV5GNT2_9BASI</name>
<dbReference type="Pfam" id="PF05470">
    <property type="entry name" value="eIF-3c_N"/>
    <property type="match status" value="1"/>
</dbReference>
<feature type="compositionally biased region" description="Low complexity" evidence="5">
    <location>
        <begin position="1"/>
        <end position="17"/>
    </location>
</feature>
<accession>A0AAV5GNT2</accession>
<evidence type="ECO:0000256" key="5">
    <source>
        <dbReference type="SAM" id="MobiDB-lite"/>
    </source>
</evidence>
<feature type="region of interest" description="Disordered" evidence="5">
    <location>
        <begin position="242"/>
        <end position="278"/>
    </location>
</feature>
<feature type="region of interest" description="Disordered" evidence="5">
    <location>
        <begin position="1"/>
        <end position="136"/>
    </location>
</feature>
<feature type="compositionally biased region" description="Low complexity" evidence="5">
    <location>
        <begin position="84"/>
        <end position="102"/>
    </location>
</feature>
<comment type="similarity">
    <text evidence="4">Belongs to the eIF-3 subunit C family.</text>
</comment>
<evidence type="ECO:0000256" key="4">
    <source>
        <dbReference type="HAMAP-Rule" id="MF_03002"/>
    </source>
</evidence>